<evidence type="ECO:0000256" key="2">
    <source>
        <dbReference type="ARBA" id="ARBA00007635"/>
    </source>
</evidence>
<feature type="transmembrane region" description="Helical" evidence="11">
    <location>
        <begin position="416"/>
        <end position="438"/>
    </location>
</feature>
<dbReference type="PROSITE" id="PS51519">
    <property type="entry name" value="RWP_RK"/>
    <property type="match status" value="1"/>
</dbReference>
<dbReference type="Pfam" id="PF02042">
    <property type="entry name" value="RWP-RK"/>
    <property type="match status" value="1"/>
</dbReference>
<dbReference type="PANTHER" id="PTHR31218">
    <property type="entry name" value="WAT1-RELATED PROTEIN"/>
    <property type="match status" value="1"/>
</dbReference>
<dbReference type="InterPro" id="IPR037185">
    <property type="entry name" value="EmrE-like"/>
</dbReference>
<dbReference type="InterPro" id="IPR030184">
    <property type="entry name" value="WAT1-related"/>
</dbReference>
<feature type="transmembrane region" description="Helical" evidence="11">
    <location>
        <begin position="450"/>
        <end position="473"/>
    </location>
</feature>
<evidence type="ECO:0000256" key="7">
    <source>
        <dbReference type="ARBA" id="ARBA00023136"/>
    </source>
</evidence>
<evidence type="ECO:0000256" key="1">
    <source>
        <dbReference type="ARBA" id="ARBA00004141"/>
    </source>
</evidence>
<dbReference type="EMBL" id="JABEZW010000004">
    <property type="protein sequence ID" value="MBA0763806.1"/>
    <property type="molecule type" value="Genomic_DNA"/>
</dbReference>
<dbReference type="InterPro" id="IPR000620">
    <property type="entry name" value="EamA_dom"/>
</dbReference>
<evidence type="ECO:0000313" key="13">
    <source>
        <dbReference type="EMBL" id="MBA0763806.1"/>
    </source>
</evidence>
<reference evidence="13 14" key="1">
    <citation type="journal article" date="2019" name="Genome Biol. Evol.">
        <title>Insights into the evolution of the New World diploid cottons (Gossypium, subgenus Houzingenia) based on genome sequencing.</title>
        <authorList>
            <person name="Grover C.E."/>
            <person name="Arick M.A. 2nd"/>
            <person name="Thrash A."/>
            <person name="Conover J.L."/>
            <person name="Sanders W.S."/>
            <person name="Peterson D.G."/>
            <person name="Frelichowski J.E."/>
            <person name="Scheffler J.A."/>
            <person name="Scheffler B.E."/>
            <person name="Wendel J.F."/>
        </authorList>
    </citation>
    <scope>NUCLEOTIDE SEQUENCE [LARGE SCALE GENOMIC DNA]</scope>
    <source>
        <strain evidence="13">8</strain>
        <tissue evidence="13">Leaf</tissue>
    </source>
</reference>
<organism evidence="13 14">
    <name type="scientific">Gossypium trilobum</name>
    <dbReference type="NCBI Taxonomy" id="34281"/>
    <lineage>
        <taxon>Eukaryota</taxon>
        <taxon>Viridiplantae</taxon>
        <taxon>Streptophyta</taxon>
        <taxon>Embryophyta</taxon>
        <taxon>Tracheophyta</taxon>
        <taxon>Spermatophyta</taxon>
        <taxon>Magnoliopsida</taxon>
        <taxon>eudicotyledons</taxon>
        <taxon>Gunneridae</taxon>
        <taxon>Pentapetalae</taxon>
        <taxon>rosids</taxon>
        <taxon>malvids</taxon>
        <taxon>Malvales</taxon>
        <taxon>Malvaceae</taxon>
        <taxon>Malvoideae</taxon>
        <taxon>Gossypium</taxon>
    </lineage>
</organism>
<keyword evidence="9" id="KW-0539">Nucleus</keyword>
<keyword evidence="4 11" id="KW-1133">Transmembrane helix</keyword>
<name>A0A7J9DSV2_9ROSI</name>
<accession>A0A7J9DSV2</accession>
<evidence type="ECO:0000256" key="3">
    <source>
        <dbReference type="ARBA" id="ARBA00022692"/>
    </source>
</evidence>
<dbReference type="GO" id="GO:0022857">
    <property type="term" value="F:transmembrane transporter activity"/>
    <property type="evidence" value="ECO:0007669"/>
    <property type="project" value="InterPro"/>
</dbReference>
<keyword evidence="6" id="KW-0238">DNA-binding</keyword>
<keyword evidence="3 11" id="KW-0812">Transmembrane</keyword>
<evidence type="ECO:0000256" key="10">
    <source>
        <dbReference type="SAM" id="MobiDB-lite"/>
    </source>
</evidence>
<evidence type="ECO:0000256" key="6">
    <source>
        <dbReference type="ARBA" id="ARBA00023125"/>
    </source>
</evidence>
<evidence type="ECO:0000256" key="5">
    <source>
        <dbReference type="ARBA" id="ARBA00023015"/>
    </source>
</evidence>
<keyword evidence="7 11" id="KW-0472">Membrane</keyword>
<keyword evidence="5" id="KW-0805">Transcription regulation</keyword>
<comment type="similarity">
    <text evidence="2">Belongs to the drug/metabolite transporter (DMT) superfamily. Plant drug/metabolite exporter (P-DME) (TC 2.A.7.4) family.</text>
</comment>
<evidence type="ECO:0000259" key="12">
    <source>
        <dbReference type="PROSITE" id="PS51519"/>
    </source>
</evidence>
<dbReference type="AlphaFoldDB" id="A0A7J9DSV2"/>
<evidence type="ECO:0000256" key="8">
    <source>
        <dbReference type="ARBA" id="ARBA00023163"/>
    </source>
</evidence>
<comment type="caution">
    <text evidence="13">The sequence shown here is derived from an EMBL/GenBank/DDBJ whole genome shotgun (WGS) entry which is preliminary data.</text>
</comment>
<dbReference type="GO" id="GO:0003677">
    <property type="term" value="F:DNA binding"/>
    <property type="evidence" value="ECO:0007669"/>
    <property type="project" value="UniProtKB-KW"/>
</dbReference>
<evidence type="ECO:0000256" key="9">
    <source>
        <dbReference type="ARBA" id="ARBA00023242"/>
    </source>
</evidence>
<gene>
    <name evidence="13" type="ORF">Gotri_013211</name>
</gene>
<feature type="domain" description="RWP-RK" evidence="12">
    <location>
        <begin position="253"/>
        <end position="335"/>
    </location>
</feature>
<dbReference type="SUPFAM" id="SSF103481">
    <property type="entry name" value="Multidrug resistance efflux transporter EmrE"/>
    <property type="match status" value="1"/>
</dbReference>
<proteinExistence type="inferred from homology"/>
<feature type="transmembrane region" description="Helical" evidence="11">
    <location>
        <begin position="363"/>
        <end position="396"/>
    </location>
</feature>
<dbReference type="Pfam" id="PF00892">
    <property type="entry name" value="EamA"/>
    <property type="match status" value="1"/>
</dbReference>
<evidence type="ECO:0000256" key="11">
    <source>
        <dbReference type="SAM" id="Phobius"/>
    </source>
</evidence>
<feature type="transmembrane region" description="Helical" evidence="11">
    <location>
        <begin position="565"/>
        <end position="583"/>
    </location>
</feature>
<keyword evidence="14" id="KW-1185">Reference proteome</keyword>
<feature type="region of interest" description="Disordered" evidence="10">
    <location>
        <begin position="236"/>
        <end position="258"/>
    </location>
</feature>
<feature type="compositionally biased region" description="Polar residues" evidence="10">
    <location>
        <begin position="240"/>
        <end position="249"/>
    </location>
</feature>
<comment type="subcellular location">
    <subcellularLocation>
        <location evidence="1">Membrane</location>
        <topology evidence="1">Multi-pass membrane protein</topology>
    </subcellularLocation>
</comment>
<feature type="transmembrane region" description="Helical" evidence="11">
    <location>
        <begin position="590"/>
        <end position="609"/>
    </location>
</feature>
<feature type="transmembrane region" description="Helical" evidence="11">
    <location>
        <begin position="493"/>
        <end position="513"/>
    </location>
</feature>
<sequence length="661" mass="73015">MADPSSNAPYDPHCMDDVLKFLEIENPTLDDFTTPEKPFLHPSSPMPHCTTDQIDGNTIDPLEDPFIRDFYNNDPHNSQLAYGNQSETVCGNDVNNSRPLSLWPTDPIPYHCSCCQSLREILHTNGFDVTKLEIHGRLGMICHAVLTVEPGSNTPGPQYQMFEKTHFDALPNSFCKKSIEDVKQFLTQYCIDRSQAGFTMIKDPLSVFYQTLCVGFPRDENLYNVQPSSISGMCGKQMDQAGNSNNNQEKPAKPSLAVQRERTRNLTLKEIENYFHLPIEKAAKKMEFSATVVKKICRKYGSACCCVYMKQIQSMEKKISNWVESLSSNDPKERARAKKEIENLQREIAKFGEGSSKLGNSILLGYLMSLGLSPFTIVIFFTFATFIIVSPFALYFESVTLFQSLFLKGINLTSPAVATAMPNLAPGLIFIIAWACRLEKVDLSCLYSKVKIGGTLLCVLGALTMSLMHSSVSPESARMFAAPTSDFVFNKDKIIGCMYLMAAVLVLSSNVVLQATTLGDFPAPMSLCAITSLIGVIITALVQLVENHVFQWSWPLVDVRELLGFSLLGGAVGGACLSFNGWAMKKRGPVLVSMFSPIGTVITVLLSFITLGETISMGSLAGMLLMFSGLYIVLWAKEKEEDCSDGEGSESEFESEKLLLS</sequence>
<protein>
    <recommendedName>
        <fullName evidence="12">RWP-RK domain-containing protein</fullName>
    </recommendedName>
</protein>
<dbReference type="GO" id="GO:0016020">
    <property type="term" value="C:membrane"/>
    <property type="evidence" value="ECO:0007669"/>
    <property type="project" value="UniProtKB-SubCell"/>
</dbReference>
<feature type="transmembrane region" description="Helical" evidence="11">
    <location>
        <begin position="615"/>
        <end position="634"/>
    </location>
</feature>
<evidence type="ECO:0000256" key="4">
    <source>
        <dbReference type="ARBA" id="ARBA00022989"/>
    </source>
</evidence>
<evidence type="ECO:0000313" key="14">
    <source>
        <dbReference type="Proteomes" id="UP000593568"/>
    </source>
</evidence>
<keyword evidence="8" id="KW-0804">Transcription</keyword>
<dbReference type="InterPro" id="IPR003035">
    <property type="entry name" value="RWP-RK_dom"/>
</dbReference>
<dbReference type="Proteomes" id="UP000593568">
    <property type="component" value="Unassembled WGS sequence"/>
</dbReference>
<feature type="transmembrane region" description="Helical" evidence="11">
    <location>
        <begin position="525"/>
        <end position="545"/>
    </location>
</feature>